<evidence type="ECO:0000256" key="1">
    <source>
        <dbReference type="SAM" id="MobiDB-lite"/>
    </source>
</evidence>
<dbReference type="Gramene" id="PNT63124">
    <property type="protein sequence ID" value="PNT63124"/>
    <property type="gene ID" value="BRADI_4g11725v3"/>
</dbReference>
<dbReference type="EnsemblPlants" id="PNT63124">
    <property type="protein sequence ID" value="PNT63124"/>
    <property type="gene ID" value="BRADI_4g11725v3"/>
</dbReference>
<reference evidence="2 3" key="1">
    <citation type="journal article" date="2010" name="Nature">
        <title>Genome sequencing and analysis of the model grass Brachypodium distachyon.</title>
        <authorList>
            <consortium name="International Brachypodium Initiative"/>
        </authorList>
    </citation>
    <scope>NUCLEOTIDE SEQUENCE [LARGE SCALE GENOMIC DNA]</scope>
    <source>
        <strain evidence="2 3">Bd21</strain>
    </source>
</reference>
<dbReference type="InParanoid" id="A0A2K2CM65"/>
<name>A0A2K2CM65_BRADI</name>
<evidence type="ECO:0000313" key="4">
    <source>
        <dbReference type="Proteomes" id="UP000008810"/>
    </source>
</evidence>
<organism evidence="2">
    <name type="scientific">Brachypodium distachyon</name>
    <name type="common">Purple false brome</name>
    <name type="synonym">Trachynia distachya</name>
    <dbReference type="NCBI Taxonomy" id="15368"/>
    <lineage>
        <taxon>Eukaryota</taxon>
        <taxon>Viridiplantae</taxon>
        <taxon>Streptophyta</taxon>
        <taxon>Embryophyta</taxon>
        <taxon>Tracheophyta</taxon>
        <taxon>Spermatophyta</taxon>
        <taxon>Magnoliopsida</taxon>
        <taxon>Liliopsida</taxon>
        <taxon>Poales</taxon>
        <taxon>Poaceae</taxon>
        <taxon>BOP clade</taxon>
        <taxon>Pooideae</taxon>
        <taxon>Stipodae</taxon>
        <taxon>Brachypodieae</taxon>
        <taxon>Brachypodium</taxon>
    </lineage>
</organism>
<proteinExistence type="predicted"/>
<dbReference type="Proteomes" id="UP000008810">
    <property type="component" value="Chromosome 4"/>
</dbReference>
<accession>A0A2K2CM65</accession>
<feature type="compositionally biased region" description="Polar residues" evidence="1">
    <location>
        <begin position="1"/>
        <end position="13"/>
    </location>
</feature>
<evidence type="ECO:0000313" key="3">
    <source>
        <dbReference type="EnsemblPlants" id="PNT63124"/>
    </source>
</evidence>
<feature type="region of interest" description="Disordered" evidence="1">
    <location>
        <begin position="1"/>
        <end position="68"/>
    </location>
</feature>
<dbReference type="AlphaFoldDB" id="A0A2K2CM65"/>
<sequence length="68" mass="6872">MRLSAVSSKGNVTSKKDIELMEASPEAVPPAGEDAGACNGGSTPQAGKDQEEKKSYGRAGTDVVSACT</sequence>
<reference evidence="2" key="2">
    <citation type="submission" date="2017-06" db="EMBL/GenBank/DDBJ databases">
        <title>WGS assembly of Brachypodium distachyon.</title>
        <authorList>
            <consortium name="The International Brachypodium Initiative"/>
            <person name="Lucas S."/>
            <person name="Harmon-Smith M."/>
            <person name="Lail K."/>
            <person name="Tice H."/>
            <person name="Grimwood J."/>
            <person name="Bruce D."/>
            <person name="Barry K."/>
            <person name="Shu S."/>
            <person name="Lindquist E."/>
            <person name="Wang M."/>
            <person name="Pitluck S."/>
            <person name="Vogel J.P."/>
            <person name="Garvin D.F."/>
            <person name="Mockler T.C."/>
            <person name="Schmutz J."/>
            <person name="Rokhsar D."/>
            <person name="Bevan M.W."/>
        </authorList>
    </citation>
    <scope>NUCLEOTIDE SEQUENCE</scope>
    <source>
        <strain evidence="2">Bd21</strain>
    </source>
</reference>
<gene>
    <name evidence="2" type="ORF">BRADI_4g11725v3</name>
</gene>
<evidence type="ECO:0000313" key="2">
    <source>
        <dbReference type="EMBL" id="PNT63124.1"/>
    </source>
</evidence>
<reference evidence="3" key="3">
    <citation type="submission" date="2018-08" db="UniProtKB">
        <authorList>
            <consortium name="EnsemblPlants"/>
        </authorList>
    </citation>
    <scope>IDENTIFICATION</scope>
    <source>
        <strain evidence="3">cv. Bd21</strain>
    </source>
</reference>
<protein>
    <submittedName>
        <fullName evidence="2 3">Uncharacterized protein</fullName>
    </submittedName>
</protein>
<dbReference type="EMBL" id="CM000883">
    <property type="protein sequence ID" value="PNT63124.1"/>
    <property type="molecule type" value="Genomic_DNA"/>
</dbReference>
<keyword evidence="4" id="KW-1185">Reference proteome</keyword>